<dbReference type="InterPro" id="IPR050789">
    <property type="entry name" value="Diverse_Enzym_Activities"/>
</dbReference>
<dbReference type="GO" id="GO:0016787">
    <property type="term" value="F:hydrolase activity"/>
    <property type="evidence" value="ECO:0007669"/>
    <property type="project" value="UniProtKB-KW"/>
</dbReference>
<dbReference type="InterPro" id="IPR012338">
    <property type="entry name" value="Beta-lactam/transpept-like"/>
</dbReference>
<dbReference type="PANTHER" id="PTHR43283:SF11">
    <property type="entry name" value="BETA-LACTAMASE-RELATED DOMAIN-CONTAINING PROTEIN"/>
    <property type="match status" value="1"/>
</dbReference>
<sequence>MYKNVAHVKYQGYFFHMRSEGAPIEEIVDRAIGSALGSAATVLVAVDGEVVLEHHAGTTRLWDAPGVPATVDAAPATAATRFDLASITKPIVAAALLGELHAQGLDTTLPAAELLPEFGDRRGRTTTLAHLLGHTAGLPAEWFDRDPDPDARRFREGARPDTAAGISHRYSCVGYIWAGLATESLAGAPLDDVVHRQVLEPLGMHSTGFRPAPELRASIAATEFQPGRGLVHGEVHDETAAALGGVSGNAGLFATGRDLLRFAEALRTGGEIDGARVLPAAVAAALATPLQLPDDPGYGQALGPRLNEDWMRGLGPRVAGHTGFTGTAFAAEPGGRRSVVLLANRVHPARSSNEVREVRARVVSAASRR</sequence>
<dbReference type="SUPFAM" id="SSF56601">
    <property type="entry name" value="beta-lactamase/transpeptidase-like"/>
    <property type="match status" value="1"/>
</dbReference>
<protein>
    <submittedName>
        <fullName evidence="3">CubicO group peptidase, beta-lactamase class C family</fullName>
    </submittedName>
</protein>
<evidence type="ECO:0000313" key="4">
    <source>
        <dbReference type="Proteomes" id="UP000184699"/>
    </source>
</evidence>
<evidence type="ECO:0000256" key="1">
    <source>
        <dbReference type="ARBA" id="ARBA00022801"/>
    </source>
</evidence>
<dbReference type="PANTHER" id="PTHR43283">
    <property type="entry name" value="BETA-LACTAMASE-RELATED"/>
    <property type="match status" value="1"/>
</dbReference>
<name>A0A1N6EV31_9MICO</name>
<evidence type="ECO:0000313" key="3">
    <source>
        <dbReference type="EMBL" id="SIN86811.1"/>
    </source>
</evidence>
<dbReference type="InterPro" id="IPR001466">
    <property type="entry name" value="Beta-lactam-related"/>
</dbReference>
<evidence type="ECO:0000259" key="2">
    <source>
        <dbReference type="Pfam" id="PF00144"/>
    </source>
</evidence>
<dbReference type="STRING" id="232089.SAMN05443544_1486"/>
<keyword evidence="1" id="KW-0378">Hydrolase</keyword>
<reference evidence="4" key="1">
    <citation type="submission" date="2016-11" db="EMBL/GenBank/DDBJ databases">
        <authorList>
            <person name="Varghese N."/>
            <person name="Submissions S."/>
        </authorList>
    </citation>
    <scope>NUCLEOTIDE SEQUENCE [LARGE SCALE GENOMIC DNA]</scope>
    <source>
        <strain evidence="4">DSM 8595</strain>
    </source>
</reference>
<feature type="domain" description="Beta-lactamase-related" evidence="2">
    <location>
        <begin position="38"/>
        <end position="361"/>
    </location>
</feature>
<dbReference type="Gene3D" id="3.40.710.10">
    <property type="entry name" value="DD-peptidase/beta-lactamase superfamily"/>
    <property type="match status" value="1"/>
</dbReference>
<dbReference type="EMBL" id="FSRJ01000002">
    <property type="protein sequence ID" value="SIN86811.1"/>
    <property type="molecule type" value="Genomic_DNA"/>
</dbReference>
<accession>A0A1N6EV31</accession>
<keyword evidence="4" id="KW-1185">Reference proteome</keyword>
<dbReference type="Pfam" id="PF00144">
    <property type="entry name" value="Beta-lactamase"/>
    <property type="match status" value="1"/>
</dbReference>
<organism evidence="3 4">
    <name type="scientific">Agromyces cerinus subsp. cerinus</name>
    <dbReference type="NCBI Taxonomy" id="232089"/>
    <lineage>
        <taxon>Bacteria</taxon>
        <taxon>Bacillati</taxon>
        <taxon>Actinomycetota</taxon>
        <taxon>Actinomycetes</taxon>
        <taxon>Micrococcales</taxon>
        <taxon>Microbacteriaceae</taxon>
        <taxon>Agromyces</taxon>
    </lineage>
</organism>
<dbReference type="AlphaFoldDB" id="A0A1N6EV31"/>
<gene>
    <name evidence="3" type="ORF">SAMN05443544_1486</name>
</gene>
<dbReference type="Proteomes" id="UP000184699">
    <property type="component" value="Unassembled WGS sequence"/>
</dbReference>
<proteinExistence type="predicted"/>